<dbReference type="InterPro" id="IPR051414">
    <property type="entry name" value="Adenylate-forming_Reductase"/>
</dbReference>
<proteinExistence type="predicted"/>
<evidence type="ECO:0000256" key="2">
    <source>
        <dbReference type="ARBA" id="ARBA00022553"/>
    </source>
</evidence>
<dbReference type="Gene3D" id="3.40.50.720">
    <property type="entry name" value="NAD(P)-binding Rossmann-like Domain"/>
    <property type="match status" value="1"/>
</dbReference>
<dbReference type="SUPFAM" id="SSF51735">
    <property type="entry name" value="NAD(P)-binding Rossmann-fold domains"/>
    <property type="match status" value="1"/>
</dbReference>
<dbReference type="InterPro" id="IPR020845">
    <property type="entry name" value="AMP-binding_CS"/>
</dbReference>
<organism evidence="5 6">
    <name type="scientific">Lentinus brumalis</name>
    <dbReference type="NCBI Taxonomy" id="2498619"/>
    <lineage>
        <taxon>Eukaryota</taxon>
        <taxon>Fungi</taxon>
        <taxon>Dikarya</taxon>
        <taxon>Basidiomycota</taxon>
        <taxon>Agaricomycotina</taxon>
        <taxon>Agaricomycetes</taxon>
        <taxon>Polyporales</taxon>
        <taxon>Polyporaceae</taxon>
        <taxon>Lentinus</taxon>
    </lineage>
</organism>
<dbReference type="Pfam" id="PF07993">
    <property type="entry name" value="NAD_binding_4"/>
    <property type="match status" value="1"/>
</dbReference>
<dbReference type="OrthoDB" id="429813at2759"/>
<sequence>MPDQAVFHSPRALIEQAGTITIPELYEWHAEHNADYPLFRFHDTGEVKDVTYAQACKGILRAARYVQSLAGSASAGRKPIAIFANADSITYCVTSIGILRAGHILFPISVRNGSAAVAELLRRTGCGHVLVSEDEHMSAVADSAIGELEGVSLHPIQTFDAIFPAETPESDDNNYDLHVEYSVDDVAMILHSSGSTSHPKPIYWTHKRMVSRGTTPWYGEVDLTGYVIAGHGTPMFHAHGVSLYSTAVTTGIVIGVFPPMNPPVFPTPENVFEGAVAVNADCIVTVPPYVEEWARDRKKVEHMRRIKGVWFGGGELQPQVGDRLASEGVSLIIVYGCTEVGAVANVIPASPGMDYAYFTITPWIQTKLLAVGDGKHEIVILSPPDCPLPVVNTQVEGIDGFATNDLVVAHPTRPGMWKLYGRQDDQIVLSNGEKTNPLPLERVINDDPHVQDCIIFGNGRFQNGMLVQPTAELAIDPANEAALAKFRNMIWPTIERVNASAPQQSRIFKEMILVTSPAKPFDYNAKGNIRRGPILQRYVAEIDALYAGVEKSVQGDISAPFVWDAESTKSFVRAVVQRVLMRALPDDNADFFRSGCDRHAKLSASLQATWIRNTVLRAVRETYPDTAHRLPMNIVFKAPSINALSHAVLGVVQNSLEPPTTSVAPQDLIDLAEKYSLNLPPRPLHLRQRQQVKDTVLITGTTAGFGCDILEHLLLDDAVEKVYAFNRPGPQVMERQRASFRQRGLDQTLLDSPKFRMVEAVLDVPDFGLEAAVLEEVRSSVTHIMHNAWKVDVNMTLPSFEPDLKAVRNFVELSLSAPYVEMPIIQFVSSVGVLRNCQLGPSIPETRLDPSSAMGTGYSEAKWVAERILTNAEDSANLPTVIVRLGQVCGDRNGYWKENEWFPPIVKSALSLGCLPDMDGTVSFIPGYPAARAFTEMRKSPAGSILHLVHPRPVPWRTIIAPIAEELGVPMVPFGTWLGALEQLASQKGAEVVEQNPALLLLTFFKRKPVSLLNLETRNACAESNTLDNMDELGDEIARKWVAGWRTSGFLPPLPTRH</sequence>
<dbReference type="PANTHER" id="PTHR43439">
    <property type="entry name" value="PHENYLACETATE-COENZYME A LIGASE"/>
    <property type="match status" value="1"/>
</dbReference>
<dbReference type="InterPro" id="IPR000873">
    <property type="entry name" value="AMP-dep_synth/lig_dom"/>
</dbReference>
<gene>
    <name evidence="5" type="ORF">OH76DRAFT_1444086</name>
</gene>
<keyword evidence="2" id="KW-0597">Phosphoprotein</keyword>
<evidence type="ECO:0000313" key="6">
    <source>
        <dbReference type="Proteomes" id="UP000256964"/>
    </source>
</evidence>
<accession>A0A371CZJ3</accession>
<reference evidence="5 6" key="1">
    <citation type="journal article" date="2018" name="Biotechnol. Biofuels">
        <title>Integrative visual omics of the white-rot fungus Polyporus brumalis exposes the biotechnological potential of its oxidative enzymes for delignifying raw plant biomass.</title>
        <authorList>
            <person name="Miyauchi S."/>
            <person name="Rancon A."/>
            <person name="Drula E."/>
            <person name="Hage H."/>
            <person name="Chaduli D."/>
            <person name="Favel A."/>
            <person name="Grisel S."/>
            <person name="Henrissat B."/>
            <person name="Herpoel-Gimbert I."/>
            <person name="Ruiz-Duenas F.J."/>
            <person name="Chevret D."/>
            <person name="Hainaut M."/>
            <person name="Lin J."/>
            <person name="Wang M."/>
            <person name="Pangilinan J."/>
            <person name="Lipzen A."/>
            <person name="Lesage-Meessen L."/>
            <person name="Navarro D."/>
            <person name="Riley R."/>
            <person name="Grigoriev I.V."/>
            <person name="Zhou S."/>
            <person name="Raouche S."/>
            <person name="Rosso M.N."/>
        </authorList>
    </citation>
    <scope>NUCLEOTIDE SEQUENCE [LARGE SCALE GENOMIC DNA]</scope>
    <source>
        <strain evidence="5 6">BRFM 1820</strain>
    </source>
</reference>
<dbReference type="STRING" id="139420.A0A371CZJ3"/>
<dbReference type="InterPro" id="IPR042099">
    <property type="entry name" value="ANL_N_sf"/>
</dbReference>
<dbReference type="PROSITE" id="PS00455">
    <property type="entry name" value="AMP_BINDING"/>
    <property type="match status" value="1"/>
</dbReference>
<dbReference type="Proteomes" id="UP000256964">
    <property type="component" value="Unassembled WGS sequence"/>
</dbReference>
<keyword evidence="6" id="KW-1185">Reference proteome</keyword>
<evidence type="ECO:0000259" key="4">
    <source>
        <dbReference type="Pfam" id="PF07993"/>
    </source>
</evidence>
<dbReference type="InterPro" id="IPR013120">
    <property type="entry name" value="FAR_NAD-bd"/>
</dbReference>
<dbReference type="Gene3D" id="3.40.50.12780">
    <property type="entry name" value="N-terminal domain of ligase-like"/>
    <property type="match status" value="1"/>
</dbReference>
<name>A0A371CZJ3_9APHY</name>
<dbReference type="Pfam" id="PF00501">
    <property type="entry name" value="AMP-binding"/>
    <property type="match status" value="1"/>
</dbReference>
<dbReference type="Pfam" id="PF23562">
    <property type="entry name" value="AMP-binding_C_3"/>
    <property type="match status" value="1"/>
</dbReference>
<feature type="domain" description="AMP-dependent synthetase/ligase" evidence="3">
    <location>
        <begin position="27"/>
        <end position="349"/>
    </location>
</feature>
<keyword evidence="1" id="KW-0596">Phosphopantetheine</keyword>
<evidence type="ECO:0000256" key="1">
    <source>
        <dbReference type="ARBA" id="ARBA00022450"/>
    </source>
</evidence>
<feature type="domain" description="Thioester reductase (TE)" evidence="4">
    <location>
        <begin position="698"/>
        <end position="926"/>
    </location>
</feature>
<dbReference type="PANTHER" id="PTHR43439:SF2">
    <property type="entry name" value="ENZYME, PUTATIVE (JCVI)-RELATED"/>
    <property type="match status" value="1"/>
</dbReference>
<dbReference type="SUPFAM" id="SSF56801">
    <property type="entry name" value="Acetyl-CoA synthetase-like"/>
    <property type="match status" value="1"/>
</dbReference>
<dbReference type="InterPro" id="IPR036291">
    <property type="entry name" value="NAD(P)-bd_dom_sf"/>
</dbReference>
<dbReference type="AlphaFoldDB" id="A0A371CZJ3"/>
<evidence type="ECO:0000259" key="3">
    <source>
        <dbReference type="Pfam" id="PF00501"/>
    </source>
</evidence>
<protein>
    <submittedName>
        <fullName evidence="5">Acetyl-CoA synthetase-like protein</fullName>
    </submittedName>
</protein>
<dbReference type="EMBL" id="KZ857434">
    <property type="protein sequence ID" value="RDX45710.1"/>
    <property type="molecule type" value="Genomic_DNA"/>
</dbReference>
<evidence type="ECO:0000313" key="5">
    <source>
        <dbReference type="EMBL" id="RDX45710.1"/>
    </source>
</evidence>